<dbReference type="GO" id="GO:0009522">
    <property type="term" value="C:photosystem I"/>
    <property type="evidence" value="ECO:0007669"/>
    <property type="project" value="InterPro"/>
</dbReference>
<comment type="function">
    <text evidence="1 9">Seems to be required for the assembly of the photosystem I complex.</text>
</comment>
<keyword evidence="7 9" id="KW-1133">Transmembrane helix</keyword>
<evidence type="ECO:0000256" key="4">
    <source>
        <dbReference type="ARBA" id="ARBA00015395"/>
    </source>
</evidence>
<evidence type="ECO:0000256" key="8">
    <source>
        <dbReference type="ARBA" id="ARBA00023136"/>
    </source>
</evidence>
<gene>
    <name evidence="9 10" type="primary">ycf4</name>
    <name evidence="10" type="ORF">AulaCp106</name>
</gene>
<dbReference type="NCBIfam" id="NF002712">
    <property type="entry name" value="PRK02542.1"/>
    <property type="match status" value="1"/>
</dbReference>
<dbReference type="InterPro" id="IPR003359">
    <property type="entry name" value="PSI_Ycf4_assembly"/>
</dbReference>
<keyword evidence="10" id="KW-0934">Plastid</keyword>
<comment type="subcellular location">
    <subcellularLocation>
        <location evidence="2">Membrane</location>
        <topology evidence="2">Multi-pass membrane protein</topology>
    </subcellularLocation>
    <subcellularLocation>
        <location evidence="9">Plastid</location>
        <location evidence="9">Chloroplast thylakoid membrane</location>
        <topology evidence="9">Multi-pass membrane protein</topology>
    </subcellularLocation>
</comment>
<dbReference type="EMBL" id="GQ231542">
    <property type="protein sequence ID" value="ACS36994.1"/>
    <property type="molecule type" value="Genomic_DNA"/>
</dbReference>
<keyword evidence="6 9" id="KW-0812">Transmembrane</keyword>
<keyword evidence="8 9" id="KW-0472">Membrane</keyword>
<protein>
    <recommendedName>
        <fullName evidence="4 9">Photosystem I assembly protein Ycf4</fullName>
    </recommendedName>
</protein>
<geneLocation type="chloroplast" evidence="10"/>
<evidence type="ECO:0000256" key="5">
    <source>
        <dbReference type="ARBA" id="ARBA00022531"/>
    </source>
</evidence>
<proteinExistence type="inferred from homology"/>
<dbReference type="AlphaFoldDB" id="C6KJ38"/>
<evidence type="ECO:0000256" key="7">
    <source>
        <dbReference type="ARBA" id="ARBA00022989"/>
    </source>
</evidence>
<keyword evidence="9" id="KW-0793">Thylakoid</keyword>
<dbReference type="GeneID" id="8097495"/>
<evidence type="ECO:0000256" key="3">
    <source>
        <dbReference type="ARBA" id="ARBA00008198"/>
    </source>
</evidence>
<evidence type="ECO:0000256" key="6">
    <source>
        <dbReference type="ARBA" id="ARBA00022692"/>
    </source>
</evidence>
<feature type="transmembrane region" description="Helical" evidence="9">
    <location>
        <begin position="21"/>
        <end position="46"/>
    </location>
</feature>
<dbReference type="RefSeq" id="YP_003002282.1">
    <property type="nucleotide sequence ID" value="NC_012903.1"/>
</dbReference>
<evidence type="ECO:0000313" key="10">
    <source>
        <dbReference type="EMBL" id="ACS36994.1"/>
    </source>
</evidence>
<feature type="transmembrane region" description="Helical" evidence="9">
    <location>
        <begin position="66"/>
        <end position="88"/>
    </location>
</feature>
<name>C6KJ38_9STRA</name>
<dbReference type="HAMAP" id="MF_00437">
    <property type="entry name" value="Ycf4"/>
    <property type="match status" value="1"/>
</dbReference>
<reference evidence="10" key="1">
    <citation type="journal article" date="2010" name="J. Phycol.">
        <title>Analyses of the complete chloroplast genome sequences of two members of the pelagophyceae: Aureococcus anophagefferens CCMP1984 and Aureoumbra lagunensis CCMP1507.</title>
        <authorList>
            <person name="Ong H.C."/>
            <person name="Wilhelm S.W."/>
            <person name="Gobler C.J."/>
            <person name="Bullerjahn G."/>
            <person name="Jacobs M.A."/>
            <person name="McKay J."/>
            <person name="Sims E.H."/>
            <person name="Gillett W.G."/>
            <person name="Zhou Y."/>
            <person name="Haugen E."/>
            <person name="Rocap G."/>
            <person name="Cattolico R.A."/>
        </authorList>
    </citation>
    <scope>NUCLEOTIDE SEQUENCE</scope>
    <source>
        <strain evidence="10">CCMP 1507</strain>
    </source>
</reference>
<evidence type="ECO:0000256" key="2">
    <source>
        <dbReference type="ARBA" id="ARBA00004141"/>
    </source>
</evidence>
<keyword evidence="10" id="KW-0150">Chloroplast</keyword>
<comment type="similarity">
    <text evidence="3 9">Belongs to the Ycf4 family.</text>
</comment>
<dbReference type="GO" id="GO:0015979">
    <property type="term" value="P:photosynthesis"/>
    <property type="evidence" value="ECO:0007669"/>
    <property type="project" value="UniProtKB-UniRule"/>
</dbReference>
<evidence type="ECO:0000256" key="1">
    <source>
        <dbReference type="ARBA" id="ARBA00002862"/>
    </source>
</evidence>
<sequence>MNLEISTDQLKRETIIGSRRFENYFWSIALCIGGSGFILASLSSYFNKQLLPFNALTEINFVPQGLVMLFYGLLGISFSVYITLTIFWDVGGGYNEYDKTNETIRLVRRGFPGKDRNILLNYSFNEIKSIEVEISEGINPKRTIYLTTNDKRRIPLTGVGEPLPLTEIEEKAIDLAKFLNLPYNISK</sequence>
<evidence type="ECO:0000256" key="9">
    <source>
        <dbReference type="HAMAP-Rule" id="MF_00437"/>
    </source>
</evidence>
<dbReference type="GO" id="GO:0009535">
    <property type="term" value="C:chloroplast thylakoid membrane"/>
    <property type="evidence" value="ECO:0007669"/>
    <property type="project" value="UniProtKB-SubCell"/>
</dbReference>
<organism evidence="10">
    <name type="scientific">Aureoumbra lagunensis</name>
    <dbReference type="NCBI Taxonomy" id="44058"/>
    <lineage>
        <taxon>Eukaryota</taxon>
        <taxon>Sar</taxon>
        <taxon>Stramenopiles</taxon>
        <taxon>Ochrophyta</taxon>
        <taxon>Pelagophyceae</taxon>
        <taxon>Pelagomonadales</taxon>
        <taxon>Aureoumbra</taxon>
    </lineage>
</organism>
<keyword evidence="5 9" id="KW-0602">Photosynthesis</keyword>
<dbReference type="Pfam" id="PF02392">
    <property type="entry name" value="Ycf4"/>
    <property type="match status" value="1"/>
</dbReference>
<accession>C6KJ38</accession>